<dbReference type="Proteomes" id="UP000076023">
    <property type="component" value="Unassembled WGS sequence"/>
</dbReference>
<reference evidence="4" key="1">
    <citation type="journal article" date="2017" name="Genome Announc.">
        <title>Draft Genome Sequence of Terrimicrobium sacchariphilum NM-5T, a Facultative Anaerobic Soil Bacterium of the Class Spartobacteria.</title>
        <authorList>
            <person name="Qiu Y.L."/>
            <person name="Tourlousse D.M."/>
            <person name="Matsuura N."/>
            <person name="Ohashi A."/>
            <person name="Sekiguchi Y."/>
        </authorList>
    </citation>
    <scope>NUCLEOTIDE SEQUENCE [LARGE SCALE GENOMIC DNA]</scope>
    <source>
        <strain evidence="4">NM-5</strain>
    </source>
</reference>
<dbReference type="EMBL" id="BDCO01000003">
    <property type="protein sequence ID" value="GAT35478.1"/>
    <property type="molecule type" value="Genomic_DNA"/>
</dbReference>
<proteinExistence type="predicted"/>
<keyword evidence="2" id="KW-0812">Transmembrane</keyword>
<evidence type="ECO:0000313" key="4">
    <source>
        <dbReference type="Proteomes" id="UP000076023"/>
    </source>
</evidence>
<evidence type="ECO:0000256" key="2">
    <source>
        <dbReference type="SAM" id="Phobius"/>
    </source>
</evidence>
<dbReference type="AlphaFoldDB" id="A0A146GGA6"/>
<keyword evidence="4" id="KW-1185">Reference proteome</keyword>
<feature type="compositionally biased region" description="Polar residues" evidence="1">
    <location>
        <begin position="909"/>
        <end position="923"/>
    </location>
</feature>
<name>A0A146GGA6_TERSA</name>
<dbReference type="InParanoid" id="A0A146GGA6"/>
<comment type="caution">
    <text evidence="3">The sequence shown here is derived from an EMBL/GenBank/DDBJ whole genome shotgun (WGS) entry which is preliminary data.</text>
</comment>
<protein>
    <recommendedName>
        <fullName evidence="5">Tfp pilus assembly protein PilX</fullName>
    </recommendedName>
</protein>
<evidence type="ECO:0000256" key="1">
    <source>
        <dbReference type="SAM" id="MobiDB-lite"/>
    </source>
</evidence>
<keyword evidence="2" id="KW-1133">Transmembrane helix</keyword>
<gene>
    <name evidence="3" type="ORF">TSACC_3544</name>
</gene>
<organism evidence="3 4">
    <name type="scientific">Terrimicrobium sacchariphilum</name>
    <dbReference type="NCBI Taxonomy" id="690879"/>
    <lineage>
        <taxon>Bacteria</taxon>
        <taxon>Pseudomonadati</taxon>
        <taxon>Verrucomicrobiota</taxon>
        <taxon>Terrimicrobiia</taxon>
        <taxon>Terrimicrobiales</taxon>
        <taxon>Terrimicrobiaceae</taxon>
        <taxon>Terrimicrobium</taxon>
    </lineage>
</organism>
<evidence type="ECO:0008006" key="5">
    <source>
        <dbReference type="Google" id="ProtNLM"/>
    </source>
</evidence>
<dbReference type="STRING" id="690879.TSACC_3544"/>
<dbReference type="OrthoDB" id="173922at2"/>
<accession>A0A146GGA6</accession>
<evidence type="ECO:0000313" key="3">
    <source>
        <dbReference type="EMBL" id="GAT35478.1"/>
    </source>
</evidence>
<feature type="region of interest" description="Disordered" evidence="1">
    <location>
        <begin position="898"/>
        <end position="924"/>
    </location>
</feature>
<feature type="transmembrane region" description="Helical" evidence="2">
    <location>
        <begin position="20"/>
        <end position="40"/>
    </location>
</feature>
<keyword evidence="2" id="KW-0472">Membrane</keyword>
<sequence>MTSSRPPRARTYRARNKGAALVTTLAIITILAALLLSYLISVQLDKQSMSNYGQAIKAEEVAQSAMQQIVSGLLQEIDAGSSANASDTVNGIRIYPALTNSTSVPARLGFPATDFSTDVDSTGAKLPPSLLQVSRYNANYPAGYDTAKLPSLVASDVSTTNVSANRRRVTPARWNKPQLFGAQPAQPFSAKPPDWIYVTRSGTRVCSDTEAASGSLWADPGGANANAVLGRYAYVIYDQGSLLDINVAGLPQAAVAAEPGATAGKSYVSYADLSVIPGLSQSVIDQFVSRRNQGGSTLFSPWSNLLTQSARKGFLQQWAGDNPLLSRQDMLDFLSKKAASEASPYLSTFSRSANAPSARPTTPAGSTVNYGAEADMAGKANRNLANVRAPSDLVITHYDDAGGSLTYPIAKGSPLLQRRFSLAKLAWITRNGNASGISDAAIRASFGLNWDNANKRWNYVELANPMPSDHAIKTLDVVAAEGREPNFFELLKAGILSGSLGRDPGPKDTASPDQSLANNGVMGFGFEQSSAVKDAQIFRIGASIIDQADADSYPTMIYCRIFDGLNPGEVVNTFAGIENLPYLHRLHQIVMATSPGSYTNGIKGRLGAWLQPELWNPHQLPATSSGARPARFRVRTYGLAMTTWFQWIHVGSGSTMQAAYNTGTPSDFEGTEQSKGIIYFGDPGGSSSAFVNNPVTLTTSIVDTSATDPDCLFDVPSGEYPHVTGTGRSNPFAAIYSGESAVPFTPKSETDSDFQVFGRTRPTNEFSVVLEFQDEAGIWHPYSQMLRLQGISSASVSSTATDETKIVGSTAARLFYNHADARTDRFSLSGDWPQSQGSPATTFSTNRTIWPSSSGAHSVKWFLPRIAGFTYGAGSPYYLGDWQINTSTSRARYSSPDGIIRPADGFRGTDSTGDGRQTFSGGVSSPRRPVILDRPFRSVGELGYVFRDEPFKTLDFWSEQSGDSMLLDVFSLTDEPSIVTGRLQLNNSPQTVIQAVLRGAGKNAANPGTAYNIPDSLAKNLASAIALKLRSDPLLNNGDIATKLSASIQTAMSSTEDRGNKTYAETPMRALAAVTDTRTWNLLIDVIAQSGRMGPKATNLSQFLVEGEKRYWLHVAIDRVTGEIIGQQLEPVYE</sequence>